<comment type="caution">
    <text evidence="3">The sequence shown here is derived from an EMBL/GenBank/DDBJ whole genome shotgun (WGS) entry which is preliminary data.</text>
</comment>
<dbReference type="InterPro" id="IPR016162">
    <property type="entry name" value="Ald_DH_N"/>
</dbReference>
<dbReference type="EC" id="1.2.1.-" evidence="3"/>
<dbReference type="Pfam" id="PF00171">
    <property type="entry name" value="Aldedh"/>
    <property type="match status" value="1"/>
</dbReference>
<protein>
    <submittedName>
        <fullName evidence="3">NAD-dependent succinate-semialdehyde dehydrogenase</fullName>
        <ecNumber evidence="3">1.2.1.-</ecNumber>
    </submittedName>
</protein>
<dbReference type="EMBL" id="JBHSPF010000046">
    <property type="protein sequence ID" value="MFC5629071.1"/>
    <property type="molecule type" value="Genomic_DNA"/>
</dbReference>
<dbReference type="Gene3D" id="3.40.605.10">
    <property type="entry name" value="Aldehyde Dehydrogenase, Chain A, domain 1"/>
    <property type="match status" value="1"/>
</dbReference>
<reference evidence="4" key="1">
    <citation type="journal article" date="2019" name="Int. J. Syst. Evol. Microbiol.">
        <title>The Global Catalogue of Microorganisms (GCM) 10K type strain sequencing project: providing services to taxonomists for standard genome sequencing and annotation.</title>
        <authorList>
            <consortium name="The Broad Institute Genomics Platform"/>
            <consortium name="The Broad Institute Genome Sequencing Center for Infectious Disease"/>
            <person name="Wu L."/>
            <person name="Ma J."/>
        </authorList>
    </citation>
    <scope>NUCLEOTIDE SEQUENCE [LARGE SCALE GENOMIC DNA]</scope>
    <source>
        <strain evidence="4">CGMCC 1.15790</strain>
    </source>
</reference>
<evidence type="ECO:0000313" key="4">
    <source>
        <dbReference type="Proteomes" id="UP001596143"/>
    </source>
</evidence>
<gene>
    <name evidence="3" type="ORF">ACFPTR_09315</name>
</gene>
<dbReference type="CDD" id="cd07103">
    <property type="entry name" value="ALDH_F5_SSADH_GabD"/>
    <property type="match status" value="1"/>
</dbReference>
<evidence type="ECO:0000313" key="3">
    <source>
        <dbReference type="EMBL" id="MFC5629071.1"/>
    </source>
</evidence>
<proteinExistence type="predicted"/>
<dbReference type="PROSITE" id="PS00070">
    <property type="entry name" value="ALDEHYDE_DEHYDR_CYS"/>
    <property type="match status" value="1"/>
</dbReference>
<keyword evidence="1 3" id="KW-0560">Oxidoreductase</keyword>
<dbReference type="SUPFAM" id="SSF53720">
    <property type="entry name" value="ALDH-like"/>
    <property type="match status" value="1"/>
</dbReference>
<evidence type="ECO:0000256" key="1">
    <source>
        <dbReference type="ARBA" id="ARBA00023002"/>
    </source>
</evidence>
<organism evidence="3 4">
    <name type="scientific">Aliibacillus thermotolerans</name>
    <dbReference type="NCBI Taxonomy" id="1834418"/>
    <lineage>
        <taxon>Bacteria</taxon>
        <taxon>Bacillati</taxon>
        <taxon>Bacillota</taxon>
        <taxon>Bacilli</taxon>
        <taxon>Bacillales</taxon>
        <taxon>Bacillaceae</taxon>
        <taxon>Aliibacillus</taxon>
    </lineage>
</organism>
<dbReference type="InterPro" id="IPR015590">
    <property type="entry name" value="Aldehyde_DH_dom"/>
</dbReference>
<dbReference type="Proteomes" id="UP001596143">
    <property type="component" value="Unassembled WGS sequence"/>
</dbReference>
<dbReference type="Gene3D" id="3.40.309.10">
    <property type="entry name" value="Aldehyde Dehydrogenase, Chain A, domain 2"/>
    <property type="match status" value="1"/>
</dbReference>
<dbReference type="PANTHER" id="PTHR43353">
    <property type="entry name" value="SUCCINATE-SEMIALDEHYDE DEHYDROGENASE, MITOCHONDRIAL"/>
    <property type="match status" value="1"/>
</dbReference>
<keyword evidence="4" id="KW-1185">Reference proteome</keyword>
<dbReference type="PANTHER" id="PTHR43353:SF5">
    <property type="entry name" value="SUCCINATE-SEMIALDEHYDE DEHYDROGENASE, MITOCHONDRIAL"/>
    <property type="match status" value="1"/>
</dbReference>
<dbReference type="InterPro" id="IPR016160">
    <property type="entry name" value="Ald_DH_CS_CYS"/>
</dbReference>
<feature type="domain" description="Aldehyde dehydrogenase" evidence="2">
    <location>
        <begin position="8"/>
        <end position="468"/>
    </location>
</feature>
<dbReference type="InterPro" id="IPR016161">
    <property type="entry name" value="Ald_DH/histidinol_DH"/>
</dbReference>
<dbReference type="GO" id="GO:0016491">
    <property type="term" value="F:oxidoreductase activity"/>
    <property type="evidence" value="ECO:0007669"/>
    <property type="project" value="UniProtKB-KW"/>
</dbReference>
<dbReference type="InterPro" id="IPR016163">
    <property type="entry name" value="Ald_DH_C"/>
</dbReference>
<dbReference type="InterPro" id="IPR050740">
    <property type="entry name" value="Aldehyde_DH_Superfamily"/>
</dbReference>
<dbReference type="RefSeq" id="WP_270895775.1">
    <property type="nucleotide sequence ID" value="NZ_JBHSPF010000046.1"/>
</dbReference>
<accession>A0ABW0UAQ6</accession>
<sequence>MYINGEWLQTEKTLQVNNPATNEKVGEVFLVGKKETESAVQAAKSAFDEWSQLPAEKRAKYLRAIADKIKERRNEFAELITKEMGKALPYAKGEVKQTVDYFNWYAEEARRVYGETIPSSHPQQRLTTVKQPIGVVGAITPWNFPLSMAARKFAPALAAGCTIILKPAPEAPLSSMELFKVFDEVGLPNGVVNLVLGEAEEIARVFMESGDVRKITFTGSTEVGKLLIRQSADTVKKVSMELGGHAPFIVFEDADIDLAIDGIMKSKFASSGQQCVCANRIYVHDSIFDEVSAQLKEKVAALKVGNGLEKDTNVGPLVNSEGLNKVHDQVVDAVNKGASVLHGGERLTGEEYDNGHFYAPTILTDIKEDMKVVNEETFGPVIPLIRFTTEEEVIEKANNTNYGLASYFYTNDLGRMYRVSERLEYGMVGVNDPAPFLVQAPFGGVKESGLGKEGSFYGLEEYLETKLVSVRFNR</sequence>
<evidence type="ECO:0000259" key="2">
    <source>
        <dbReference type="Pfam" id="PF00171"/>
    </source>
</evidence>
<name>A0ABW0UAQ6_9BACI</name>